<gene>
    <name evidence="1" type="ORF">QCA50_004885</name>
</gene>
<dbReference type="PANTHER" id="PTHR40518:SF1">
    <property type="entry name" value="ACETOACETATE DECARBOXYLASE"/>
    <property type="match status" value="1"/>
</dbReference>
<dbReference type="PANTHER" id="PTHR40518">
    <property type="entry name" value="ACETOACETATE DECARBOXYLASE"/>
    <property type="match status" value="1"/>
</dbReference>
<dbReference type="AlphaFoldDB" id="A0AAW0GPQ6"/>
<dbReference type="EMBL" id="JASBNA010000005">
    <property type="protein sequence ID" value="KAK7691486.1"/>
    <property type="molecule type" value="Genomic_DNA"/>
</dbReference>
<sequence length="275" mass="30493">MSVPEGASPFADAPAPWHCSGEAFWFFGHISSKKGSYPPSSAFNDAEAASSFSDAKASGEYHGGLTSLMLVRYKDTPVGPYDELIWIPGAFSVPQTSMKKLRITRIYVSAKESVYNGRKNWNIPKTVAHFEFTPNPKATSPDVLPYSKITVSSPSDPEHPFFAINITPSRFLSKPWLPYDSSWTPLDTYLVQPPLPESPKWREDALIGTNRWWGIDPLMKGKAAVIWGEGGLEGDKYGDNVGIPDLNPWKMGLWLKDFMLDFPTGEEIGGDKKTD</sequence>
<dbReference type="SUPFAM" id="SSF160104">
    <property type="entry name" value="Acetoacetate decarboxylase-like"/>
    <property type="match status" value="1"/>
</dbReference>
<accession>A0AAW0GPQ6</accession>
<comment type="caution">
    <text evidence="1">The sequence shown here is derived from an EMBL/GenBank/DDBJ whole genome shotgun (WGS) entry which is preliminary data.</text>
</comment>
<keyword evidence="2" id="KW-1185">Reference proteome</keyword>
<dbReference type="Proteomes" id="UP001385951">
    <property type="component" value="Unassembled WGS sequence"/>
</dbReference>
<protein>
    <submittedName>
        <fullName evidence="1">Uncharacterized protein</fullName>
    </submittedName>
</protein>
<dbReference type="InterPro" id="IPR023375">
    <property type="entry name" value="ADC_dom_sf"/>
</dbReference>
<name>A0AAW0GPQ6_9APHY</name>
<reference evidence="1 2" key="1">
    <citation type="submission" date="2022-09" db="EMBL/GenBank/DDBJ databases">
        <authorList>
            <person name="Palmer J.M."/>
        </authorList>
    </citation>
    <scope>NUCLEOTIDE SEQUENCE [LARGE SCALE GENOMIC DNA]</scope>
    <source>
        <strain evidence="1 2">DSM 7382</strain>
    </source>
</reference>
<dbReference type="Gene3D" id="2.40.400.10">
    <property type="entry name" value="Acetoacetate decarboxylase-like"/>
    <property type="match status" value="1"/>
</dbReference>
<organism evidence="1 2">
    <name type="scientific">Cerrena zonata</name>
    <dbReference type="NCBI Taxonomy" id="2478898"/>
    <lineage>
        <taxon>Eukaryota</taxon>
        <taxon>Fungi</taxon>
        <taxon>Dikarya</taxon>
        <taxon>Basidiomycota</taxon>
        <taxon>Agaricomycotina</taxon>
        <taxon>Agaricomycetes</taxon>
        <taxon>Polyporales</taxon>
        <taxon>Cerrenaceae</taxon>
        <taxon>Cerrena</taxon>
    </lineage>
</organism>
<proteinExistence type="predicted"/>
<evidence type="ECO:0000313" key="1">
    <source>
        <dbReference type="EMBL" id="KAK7691486.1"/>
    </source>
</evidence>
<evidence type="ECO:0000313" key="2">
    <source>
        <dbReference type="Proteomes" id="UP001385951"/>
    </source>
</evidence>